<reference evidence="1" key="1">
    <citation type="submission" date="2023-03" db="EMBL/GenBank/DDBJ databases">
        <title>Electrophorus voltai genome.</title>
        <authorList>
            <person name="Bian C."/>
        </authorList>
    </citation>
    <scope>NUCLEOTIDE SEQUENCE</scope>
    <source>
        <strain evidence="1">CB-2022</strain>
        <tissue evidence="1">Muscle</tissue>
    </source>
</reference>
<gene>
    <name evidence="1" type="ORF">P4O66_004587</name>
</gene>
<dbReference type="EMBL" id="JAROKS010000008">
    <property type="protein sequence ID" value="KAK1801529.1"/>
    <property type="molecule type" value="Genomic_DNA"/>
</dbReference>
<evidence type="ECO:0000313" key="2">
    <source>
        <dbReference type="Proteomes" id="UP001239994"/>
    </source>
</evidence>
<name>A0AAD9E241_9TELE</name>
<comment type="caution">
    <text evidence="1">The sequence shown here is derived from an EMBL/GenBank/DDBJ whole genome shotgun (WGS) entry which is preliminary data.</text>
</comment>
<protein>
    <submittedName>
        <fullName evidence="1">Uncharacterized protein</fullName>
    </submittedName>
</protein>
<sequence>MPCSPFRFGKPKKIWKQDGGEPRISSVLEAPLYQTHLPHTGPAFLKMRGWGTTGELTRVYRDEIGMIATAKSVICLSEVTVETLN</sequence>
<accession>A0AAD9E241</accession>
<organism evidence="1 2">
    <name type="scientific">Electrophorus voltai</name>
    <dbReference type="NCBI Taxonomy" id="2609070"/>
    <lineage>
        <taxon>Eukaryota</taxon>
        <taxon>Metazoa</taxon>
        <taxon>Chordata</taxon>
        <taxon>Craniata</taxon>
        <taxon>Vertebrata</taxon>
        <taxon>Euteleostomi</taxon>
        <taxon>Actinopterygii</taxon>
        <taxon>Neopterygii</taxon>
        <taxon>Teleostei</taxon>
        <taxon>Ostariophysi</taxon>
        <taxon>Gymnotiformes</taxon>
        <taxon>Gymnotoidei</taxon>
        <taxon>Gymnotidae</taxon>
        <taxon>Electrophorus</taxon>
    </lineage>
</organism>
<dbReference type="AlphaFoldDB" id="A0AAD9E241"/>
<evidence type="ECO:0000313" key="1">
    <source>
        <dbReference type="EMBL" id="KAK1801529.1"/>
    </source>
</evidence>
<proteinExistence type="predicted"/>
<keyword evidence="2" id="KW-1185">Reference proteome</keyword>
<dbReference type="Proteomes" id="UP001239994">
    <property type="component" value="Unassembled WGS sequence"/>
</dbReference>